<dbReference type="InterPro" id="IPR023210">
    <property type="entry name" value="NADP_OxRdtase_dom"/>
</dbReference>
<dbReference type="EMBL" id="UINC01201808">
    <property type="protein sequence ID" value="SVE21310.1"/>
    <property type="molecule type" value="Genomic_DNA"/>
</dbReference>
<protein>
    <recommendedName>
        <fullName evidence="1">NADP-dependent oxidoreductase domain-containing protein</fullName>
    </recommendedName>
</protein>
<reference evidence="2" key="1">
    <citation type="submission" date="2018-05" db="EMBL/GenBank/DDBJ databases">
        <authorList>
            <person name="Lanie J.A."/>
            <person name="Ng W.-L."/>
            <person name="Kazmierczak K.M."/>
            <person name="Andrzejewski T.M."/>
            <person name="Davidsen T.M."/>
            <person name="Wayne K.J."/>
            <person name="Tettelin H."/>
            <person name="Glass J.I."/>
            <person name="Rusch D."/>
            <person name="Podicherti R."/>
            <person name="Tsui H.-C.T."/>
            <person name="Winkler M.E."/>
        </authorList>
    </citation>
    <scope>NUCLEOTIDE SEQUENCE</scope>
</reference>
<accession>A0A383BNB1</accession>
<organism evidence="2">
    <name type="scientific">marine metagenome</name>
    <dbReference type="NCBI Taxonomy" id="408172"/>
    <lineage>
        <taxon>unclassified sequences</taxon>
        <taxon>metagenomes</taxon>
        <taxon>ecological metagenomes</taxon>
    </lineage>
</organism>
<dbReference type="Gene3D" id="3.20.20.100">
    <property type="entry name" value="NADP-dependent oxidoreductase domain"/>
    <property type="match status" value="1"/>
</dbReference>
<dbReference type="Pfam" id="PF00248">
    <property type="entry name" value="Aldo_ket_red"/>
    <property type="match status" value="1"/>
</dbReference>
<evidence type="ECO:0000259" key="1">
    <source>
        <dbReference type="Pfam" id="PF00248"/>
    </source>
</evidence>
<evidence type="ECO:0000313" key="2">
    <source>
        <dbReference type="EMBL" id="SVE21310.1"/>
    </source>
</evidence>
<feature type="domain" description="NADP-dependent oxidoreductase" evidence="1">
    <location>
        <begin position="11"/>
        <end position="154"/>
    </location>
</feature>
<dbReference type="AlphaFoldDB" id="A0A383BNB1"/>
<gene>
    <name evidence="2" type="ORF">METZ01_LOCUS474164</name>
</gene>
<dbReference type="InterPro" id="IPR036812">
    <property type="entry name" value="NAD(P)_OxRdtase_dom_sf"/>
</dbReference>
<sequence length="155" mass="17462">MAKDSKYLTKNICIGTAQFGMDYGITNQTGKPALKEIKQIISTAMDNDIWFYDTAQSYGASEQILGKAFLDMRVNNKVKCITKLDPNFTYNTFSDLKVAVQDSLNKLNISRLWGLLIHRPKITGQFNSFLSGVSQLKELNLIKYFGVSVYDPEDA</sequence>
<dbReference type="InterPro" id="IPR053135">
    <property type="entry name" value="AKR2_Oxidoreductase"/>
</dbReference>
<proteinExistence type="predicted"/>
<dbReference type="SUPFAM" id="SSF51430">
    <property type="entry name" value="NAD(P)-linked oxidoreductase"/>
    <property type="match status" value="1"/>
</dbReference>
<name>A0A383BNB1_9ZZZZ</name>
<feature type="non-terminal residue" evidence="2">
    <location>
        <position position="155"/>
    </location>
</feature>
<dbReference type="PANTHER" id="PTHR43312">
    <property type="entry name" value="D-THREO-ALDOSE 1-DEHYDROGENASE"/>
    <property type="match status" value="1"/>
</dbReference>
<dbReference type="PANTHER" id="PTHR43312:SF1">
    <property type="entry name" value="NADP-DEPENDENT OXIDOREDUCTASE DOMAIN-CONTAINING PROTEIN"/>
    <property type="match status" value="1"/>
</dbReference>